<keyword evidence="1" id="KW-0812">Transmembrane</keyword>
<protein>
    <submittedName>
        <fullName evidence="2">Uncharacterized protein</fullName>
    </submittedName>
</protein>
<evidence type="ECO:0000256" key="1">
    <source>
        <dbReference type="SAM" id="Phobius"/>
    </source>
</evidence>
<dbReference type="AlphaFoldDB" id="A0A9R0RKK0"/>
<organism evidence="2 3">
    <name type="scientific">Triticum turgidum subsp. durum</name>
    <name type="common">Durum wheat</name>
    <name type="synonym">Triticum durum</name>
    <dbReference type="NCBI Taxonomy" id="4567"/>
    <lineage>
        <taxon>Eukaryota</taxon>
        <taxon>Viridiplantae</taxon>
        <taxon>Streptophyta</taxon>
        <taxon>Embryophyta</taxon>
        <taxon>Tracheophyta</taxon>
        <taxon>Spermatophyta</taxon>
        <taxon>Magnoliopsida</taxon>
        <taxon>Liliopsida</taxon>
        <taxon>Poales</taxon>
        <taxon>Poaceae</taxon>
        <taxon>BOP clade</taxon>
        <taxon>Pooideae</taxon>
        <taxon>Triticodae</taxon>
        <taxon>Triticeae</taxon>
        <taxon>Triticinae</taxon>
        <taxon>Triticum</taxon>
    </lineage>
</organism>
<keyword evidence="3" id="KW-1185">Reference proteome</keyword>
<keyword evidence="1" id="KW-0472">Membrane</keyword>
<evidence type="ECO:0000313" key="2">
    <source>
        <dbReference type="EMBL" id="VAH62090.1"/>
    </source>
</evidence>
<reference evidence="2 3" key="1">
    <citation type="submission" date="2017-09" db="EMBL/GenBank/DDBJ databases">
        <authorList>
            <consortium name="International Durum Wheat Genome Sequencing Consortium (IDWGSC)"/>
            <person name="Milanesi L."/>
        </authorList>
    </citation>
    <scope>NUCLEOTIDE SEQUENCE [LARGE SCALE GENOMIC DNA]</scope>
    <source>
        <strain evidence="3">cv. Svevo</strain>
    </source>
</reference>
<feature type="transmembrane region" description="Helical" evidence="1">
    <location>
        <begin position="6"/>
        <end position="26"/>
    </location>
</feature>
<name>A0A9R0RKK0_TRITD</name>
<evidence type="ECO:0000313" key="3">
    <source>
        <dbReference type="Proteomes" id="UP000324705"/>
    </source>
</evidence>
<proteinExistence type="predicted"/>
<dbReference type="Gramene" id="TRITD3Av1G155570.1">
    <property type="protein sequence ID" value="TRITD3Av1G155570.1"/>
    <property type="gene ID" value="TRITD3Av1G155570"/>
</dbReference>
<dbReference type="EMBL" id="LT934115">
    <property type="protein sequence ID" value="VAH62090.1"/>
    <property type="molecule type" value="Genomic_DNA"/>
</dbReference>
<feature type="transmembrane region" description="Helical" evidence="1">
    <location>
        <begin position="70"/>
        <end position="92"/>
    </location>
</feature>
<gene>
    <name evidence="2" type="ORF">TRITD_3Av1G155570</name>
</gene>
<accession>A0A9R0RKK0</accession>
<dbReference type="Proteomes" id="UP000324705">
    <property type="component" value="Chromosome 3A"/>
</dbReference>
<sequence>MQAPFLLLPLSVFCCCWLGALHLLSFEKHHHQGKSMQGEGYKDLNMTSAAGCTLFLGSRGFDSAFLMPPLAAAGLVAVALSFAGPLAALTLVGSLACPSSPVGFTAFRDAILICCSVPALEGLELSCA</sequence>
<keyword evidence="1" id="KW-1133">Transmembrane helix</keyword>